<comment type="subcellular location">
    <subcellularLocation>
        <location evidence="1">Membrane</location>
        <topology evidence="1">Single-pass membrane protein</topology>
    </subcellularLocation>
</comment>
<dbReference type="PROSITE" id="PS00107">
    <property type="entry name" value="PROTEIN_KINASE_ATP"/>
    <property type="match status" value="1"/>
</dbReference>
<dbReference type="OrthoDB" id="4062651at2759"/>
<evidence type="ECO:0000256" key="7">
    <source>
        <dbReference type="ARBA" id="ARBA00022741"/>
    </source>
</evidence>
<keyword evidence="8" id="KW-0418">Kinase</keyword>
<dbReference type="InterPro" id="IPR011009">
    <property type="entry name" value="Kinase-like_dom_sf"/>
</dbReference>
<dbReference type="Pfam" id="PF14380">
    <property type="entry name" value="WAK_assoc"/>
    <property type="match status" value="2"/>
</dbReference>
<keyword evidence="21" id="KW-1185">Reference proteome</keyword>
<feature type="region of interest" description="Disordered" evidence="16">
    <location>
        <begin position="605"/>
        <end position="625"/>
    </location>
</feature>
<keyword evidence="11 17" id="KW-0472">Membrane</keyword>
<proteinExistence type="predicted"/>
<dbReference type="SMART" id="SM00220">
    <property type="entry name" value="S_TKc"/>
    <property type="match status" value="1"/>
</dbReference>
<dbReference type="InterPro" id="IPR000719">
    <property type="entry name" value="Prot_kinase_dom"/>
</dbReference>
<dbReference type="Gene3D" id="3.30.200.20">
    <property type="entry name" value="Phosphorylase Kinase, domain 1"/>
    <property type="match status" value="1"/>
</dbReference>
<comment type="catalytic activity">
    <reaction evidence="14">
        <text>L-seryl-[protein] + ATP = O-phospho-L-seryl-[protein] + ADP + H(+)</text>
        <dbReference type="Rhea" id="RHEA:17989"/>
        <dbReference type="Rhea" id="RHEA-COMP:9863"/>
        <dbReference type="Rhea" id="RHEA-COMP:11604"/>
        <dbReference type="ChEBI" id="CHEBI:15378"/>
        <dbReference type="ChEBI" id="CHEBI:29999"/>
        <dbReference type="ChEBI" id="CHEBI:30616"/>
        <dbReference type="ChEBI" id="CHEBI:83421"/>
        <dbReference type="ChEBI" id="CHEBI:456216"/>
        <dbReference type="EC" id="2.7.11.1"/>
    </reaction>
</comment>
<dbReference type="InterPro" id="IPR008271">
    <property type="entry name" value="Ser/Thr_kinase_AS"/>
</dbReference>
<evidence type="ECO:0000256" key="16">
    <source>
        <dbReference type="SAM" id="MobiDB-lite"/>
    </source>
</evidence>
<feature type="region of interest" description="Disordered" evidence="16">
    <location>
        <begin position="947"/>
        <end position="966"/>
    </location>
</feature>
<dbReference type="GO" id="GO:0030247">
    <property type="term" value="F:polysaccharide binding"/>
    <property type="evidence" value="ECO:0007669"/>
    <property type="project" value="InterPro"/>
</dbReference>
<comment type="catalytic activity">
    <reaction evidence="13">
        <text>L-threonyl-[protein] + ATP = O-phospho-L-threonyl-[protein] + ADP + H(+)</text>
        <dbReference type="Rhea" id="RHEA:46608"/>
        <dbReference type="Rhea" id="RHEA-COMP:11060"/>
        <dbReference type="Rhea" id="RHEA-COMP:11605"/>
        <dbReference type="ChEBI" id="CHEBI:15378"/>
        <dbReference type="ChEBI" id="CHEBI:30013"/>
        <dbReference type="ChEBI" id="CHEBI:30616"/>
        <dbReference type="ChEBI" id="CHEBI:61977"/>
        <dbReference type="ChEBI" id="CHEBI:456216"/>
        <dbReference type="EC" id="2.7.11.1"/>
    </reaction>
</comment>
<dbReference type="EMBL" id="JAKOGI010000140">
    <property type="protein sequence ID" value="KAJ8442474.1"/>
    <property type="molecule type" value="Genomic_DNA"/>
</dbReference>
<evidence type="ECO:0000256" key="9">
    <source>
        <dbReference type="ARBA" id="ARBA00022840"/>
    </source>
</evidence>
<evidence type="ECO:0000256" key="4">
    <source>
        <dbReference type="ARBA" id="ARBA00022679"/>
    </source>
</evidence>
<protein>
    <recommendedName>
        <fullName evidence="2">non-specific serine/threonine protein kinase</fullName>
        <ecNumber evidence="2">2.7.11.1</ecNumber>
    </recommendedName>
</protein>
<feature type="transmembrane region" description="Helical" evidence="17">
    <location>
        <begin position="285"/>
        <end position="302"/>
    </location>
</feature>
<dbReference type="FunFam" id="3.30.200.20:FF:000039">
    <property type="entry name" value="receptor-like protein kinase FERONIA"/>
    <property type="match status" value="1"/>
</dbReference>
<keyword evidence="6 18" id="KW-0732">Signal</keyword>
<feature type="compositionally biased region" description="Polar residues" evidence="16">
    <location>
        <begin position="605"/>
        <end position="614"/>
    </location>
</feature>
<evidence type="ECO:0000256" key="12">
    <source>
        <dbReference type="ARBA" id="ARBA00023180"/>
    </source>
</evidence>
<evidence type="ECO:0000256" key="13">
    <source>
        <dbReference type="ARBA" id="ARBA00047899"/>
    </source>
</evidence>
<keyword evidence="9 15" id="KW-0067">ATP-binding</keyword>
<dbReference type="PANTHER" id="PTHR46008:SF2">
    <property type="entry name" value="LEAF RUST 10 DISEASE-RESISTANCE LOCUS RECEPTOR-LIKE PROTEIN KINASE-LIKE 1.4"/>
    <property type="match status" value="1"/>
</dbReference>
<dbReference type="Pfam" id="PF13947">
    <property type="entry name" value="GUB_WAK_bind"/>
    <property type="match status" value="2"/>
</dbReference>
<evidence type="ECO:0000256" key="2">
    <source>
        <dbReference type="ARBA" id="ARBA00012513"/>
    </source>
</evidence>
<feature type="signal peptide" evidence="18">
    <location>
        <begin position="1"/>
        <end position="27"/>
    </location>
</feature>
<dbReference type="Proteomes" id="UP001153076">
    <property type="component" value="Unassembled WGS sequence"/>
</dbReference>
<dbReference type="EC" id="2.7.11.1" evidence="2"/>
<evidence type="ECO:0000256" key="17">
    <source>
        <dbReference type="SAM" id="Phobius"/>
    </source>
</evidence>
<evidence type="ECO:0000256" key="10">
    <source>
        <dbReference type="ARBA" id="ARBA00022989"/>
    </source>
</evidence>
<keyword evidence="12" id="KW-0325">Glycoprotein</keyword>
<keyword evidence="10 17" id="KW-1133">Transmembrane helix</keyword>
<dbReference type="SUPFAM" id="SSF56112">
    <property type="entry name" value="Protein kinase-like (PK-like)"/>
    <property type="match status" value="1"/>
</dbReference>
<comment type="caution">
    <text evidence="20">The sequence shown here is derived from an EMBL/GenBank/DDBJ whole genome shotgun (WGS) entry which is preliminary data.</text>
</comment>
<dbReference type="Gene3D" id="1.10.510.10">
    <property type="entry name" value="Transferase(Phosphotransferase) domain 1"/>
    <property type="match status" value="1"/>
</dbReference>
<keyword evidence="4" id="KW-0808">Transferase</keyword>
<feature type="chain" id="PRO_5040190177" description="non-specific serine/threonine protein kinase" evidence="18">
    <location>
        <begin position="28"/>
        <end position="966"/>
    </location>
</feature>
<dbReference type="GO" id="GO:0005886">
    <property type="term" value="C:plasma membrane"/>
    <property type="evidence" value="ECO:0007669"/>
    <property type="project" value="UniProtKB-ARBA"/>
</dbReference>
<dbReference type="GO" id="GO:0005524">
    <property type="term" value="F:ATP binding"/>
    <property type="evidence" value="ECO:0007669"/>
    <property type="project" value="UniProtKB-UniRule"/>
</dbReference>
<evidence type="ECO:0000256" key="6">
    <source>
        <dbReference type="ARBA" id="ARBA00022729"/>
    </source>
</evidence>
<feature type="binding site" evidence="15">
    <location>
        <position position="680"/>
    </location>
    <ligand>
        <name>ATP</name>
        <dbReference type="ChEBI" id="CHEBI:30616"/>
    </ligand>
</feature>
<accession>A0A9Q1KFC5</accession>
<dbReference type="PANTHER" id="PTHR46008">
    <property type="entry name" value="LEAF RUST 10 DISEASE-RESISTANCE LOCUS RECEPTOR-LIKE PROTEIN KINASE-LIKE 1.4"/>
    <property type="match status" value="1"/>
</dbReference>
<dbReference type="Pfam" id="PF00069">
    <property type="entry name" value="Pkinase"/>
    <property type="match status" value="1"/>
</dbReference>
<organism evidence="20 21">
    <name type="scientific">Carnegiea gigantea</name>
    <dbReference type="NCBI Taxonomy" id="171969"/>
    <lineage>
        <taxon>Eukaryota</taxon>
        <taxon>Viridiplantae</taxon>
        <taxon>Streptophyta</taxon>
        <taxon>Embryophyta</taxon>
        <taxon>Tracheophyta</taxon>
        <taxon>Spermatophyta</taxon>
        <taxon>Magnoliopsida</taxon>
        <taxon>eudicotyledons</taxon>
        <taxon>Gunneridae</taxon>
        <taxon>Pentapetalae</taxon>
        <taxon>Caryophyllales</taxon>
        <taxon>Cactineae</taxon>
        <taxon>Cactaceae</taxon>
        <taxon>Cactoideae</taxon>
        <taxon>Echinocereeae</taxon>
        <taxon>Carnegiea</taxon>
    </lineage>
</organism>
<feature type="domain" description="Protein kinase" evidence="19">
    <location>
        <begin position="652"/>
        <end position="932"/>
    </location>
</feature>
<keyword evidence="3" id="KW-0723">Serine/threonine-protein kinase</keyword>
<feature type="transmembrane region" description="Helical" evidence="17">
    <location>
        <begin position="546"/>
        <end position="570"/>
    </location>
</feature>
<dbReference type="InterPro" id="IPR025287">
    <property type="entry name" value="WAK_GUB"/>
</dbReference>
<dbReference type="AlphaFoldDB" id="A0A9Q1KFC5"/>
<dbReference type="CDD" id="cd14066">
    <property type="entry name" value="STKc_IRAK"/>
    <property type="match status" value="1"/>
</dbReference>
<dbReference type="PROSITE" id="PS50011">
    <property type="entry name" value="PROTEIN_KINASE_DOM"/>
    <property type="match status" value="1"/>
</dbReference>
<keyword evidence="7 15" id="KW-0547">Nucleotide-binding</keyword>
<evidence type="ECO:0000256" key="15">
    <source>
        <dbReference type="PROSITE-ProRule" id="PRU10141"/>
    </source>
</evidence>
<evidence type="ECO:0000256" key="11">
    <source>
        <dbReference type="ARBA" id="ARBA00023136"/>
    </source>
</evidence>
<evidence type="ECO:0000313" key="21">
    <source>
        <dbReference type="Proteomes" id="UP001153076"/>
    </source>
</evidence>
<feature type="compositionally biased region" description="Low complexity" evidence="16">
    <location>
        <begin position="615"/>
        <end position="625"/>
    </location>
</feature>
<dbReference type="PROSITE" id="PS00108">
    <property type="entry name" value="PROTEIN_KINASE_ST"/>
    <property type="match status" value="1"/>
</dbReference>
<sequence length="966" mass="107347">MSNSLVHLHLFPLIALLVILKFSLCFSASLEWYDDCGKYFSCGNVTKVGFPFWGSESRPKNCGYPGLELGCEGNATITLGIMGMKYRVLDINQNTQMLTIAREDFWEGICLQRFVNTTLNFELFEYGPGLQNVTVLYGCPSPYASVPGQFTCKMNDLNDTTAFPEQGALGPSGCNASVVVPVVDPLVDQIGNVSLDQVINHGFRAKYKVDSFCIECEGSRGRCGFDLNENKTSCLCPDGSVGHTKCYNNNNKDYASPGDQHWHLAAKLVPFSLSLLLKTSLNMELSAPSFCVIMLITVFPLFRLQKSANAYTEYETCSRPFQCGSINNTQYPFYDGYVRPEYCGYPGFRINCSSPVPQISVTSSENYYVVCIKEELRVVTVARKDYWDGYCPNGLSNTTINVTLFEYYAPTFANLTLYYECLDTSYPRNQFQCGNISSEAPVGYFVGNMTSAFEDGIPLGTCKRNVIVPFIKYQSNTDRITDILSLMQAFRTGFDLEWKAENNLCDACTASGGACGHNTTTGNFACYCFDRPYDSTCPEKDRHKGILIGVVAGGVGLAAALFVCASLFIAQRRRQLLSHTRSKDLGPGTPITAFLSSNGFQSSKGFTTTPSTDLSRSIPSYPSSKSDLENASAYFGVKVFTCNELEEATMNFDESRELGDGGFGTVYYGVLHDGSLVAVKRLYENSCKRMGQFMNEIQILAHLRHKNLVTLYGCSSRKSRELLLVYEYVPNGTVADHLHGKLAESCDLSWSTRLSIAVQTADALAYLHESDVIHRDVKTTNILLGDNFQVKVADFGLSRLFPSDVSHVSTAPQGTPGYVDPEYYHCYQLTEKSDVFSFGVVLMELISAKPAVDITRHRHDINLSNMAIDRIRNHALHELVDPKLGYDKDCVVQKMVKLVAELGFKCLQPDRETRPSMHEVLESLREIEKEVMNTQKQVVVDIQETDDEAGLLKNVTPPLSPESRDE</sequence>
<dbReference type="InterPro" id="IPR017441">
    <property type="entry name" value="Protein_kinase_ATP_BS"/>
</dbReference>
<evidence type="ECO:0000313" key="20">
    <source>
        <dbReference type="EMBL" id="KAJ8442474.1"/>
    </source>
</evidence>
<evidence type="ECO:0000256" key="1">
    <source>
        <dbReference type="ARBA" id="ARBA00004167"/>
    </source>
</evidence>
<name>A0A9Q1KFC5_9CARY</name>
<dbReference type="GO" id="GO:0004674">
    <property type="term" value="F:protein serine/threonine kinase activity"/>
    <property type="evidence" value="ECO:0007669"/>
    <property type="project" value="UniProtKB-KW"/>
</dbReference>
<evidence type="ECO:0000259" key="19">
    <source>
        <dbReference type="PROSITE" id="PS50011"/>
    </source>
</evidence>
<gene>
    <name evidence="20" type="ORF">Cgig2_022357</name>
</gene>
<evidence type="ECO:0000256" key="5">
    <source>
        <dbReference type="ARBA" id="ARBA00022692"/>
    </source>
</evidence>
<evidence type="ECO:0000256" key="8">
    <source>
        <dbReference type="ARBA" id="ARBA00022777"/>
    </source>
</evidence>
<dbReference type="InterPro" id="IPR032872">
    <property type="entry name" value="WAK_assoc_C"/>
</dbReference>
<evidence type="ECO:0000256" key="3">
    <source>
        <dbReference type="ARBA" id="ARBA00022527"/>
    </source>
</evidence>
<keyword evidence="5 17" id="KW-0812">Transmembrane</keyword>
<evidence type="ECO:0000256" key="18">
    <source>
        <dbReference type="SAM" id="SignalP"/>
    </source>
</evidence>
<reference evidence="20" key="1">
    <citation type="submission" date="2022-04" db="EMBL/GenBank/DDBJ databases">
        <title>Carnegiea gigantea Genome sequencing and assembly v2.</title>
        <authorList>
            <person name="Copetti D."/>
            <person name="Sanderson M.J."/>
            <person name="Burquez A."/>
            <person name="Wojciechowski M.F."/>
        </authorList>
    </citation>
    <scope>NUCLEOTIDE SEQUENCE</scope>
    <source>
        <strain evidence="20">SGP5-SGP5p</strain>
        <tissue evidence="20">Aerial part</tissue>
    </source>
</reference>
<dbReference type="FunFam" id="1.10.510.10:FF:000161">
    <property type="entry name" value="Wall-associated receptor kinase-like 20"/>
    <property type="match status" value="1"/>
</dbReference>
<evidence type="ECO:0000256" key="14">
    <source>
        <dbReference type="ARBA" id="ARBA00048679"/>
    </source>
</evidence>